<gene>
    <name evidence="1" type="ORF">AAFH96_15055</name>
</gene>
<reference evidence="1 2" key="1">
    <citation type="submission" date="2024-04" db="EMBL/GenBank/DDBJ databases">
        <title>Polymorphospora sp. isolated from Baiyangdian Lake in Xiong'an New Area.</title>
        <authorList>
            <person name="Zhang X."/>
            <person name="Liu J."/>
        </authorList>
    </citation>
    <scope>NUCLEOTIDE SEQUENCE [LARGE SCALE GENOMIC DNA]</scope>
    <source>
        <strain evidence="1 2">2-325</strain>
    </source>
</reference>
<evidence type="ECO:0008006" key="3">
    <source>
        <dbReference type="Google" id="ProtNLM"/>
    </source>
</evidence>
<dbReference type="EMBL" id="JBCGDC010000036">
    <property type="protein sequence ID" value="MFB6394419.1"/>
    <property type="molecule type" value="Genomic_DNA"/>
</dbReference>
<dbReference type="Proteomes" id="UP001582793">
    <property type="component" value="Unassembled WGS sequence"/>
</dbReference>
<dbReference type="InterPro" id="IPR011335">
    <property type="entry name" value="Restrct_endonuc-II-like"/>
</dbReference>
<sequence length="305" mass="32960">MTTGHETVLLIAARQEGLITSAQCLRAGLARSDVARLLATKRWRGIFRGVHLTMPGTVSERQRIRAGLLALGPAAVAVLNSAATVHGWPVVPADPTVQVSVPADRRRLDQPGLTTRQLVVDAADLTTVAGMRLTTPARTAADLLLRLPRPEAVAMLDAALGAGALTDLDLEVARMLIYGNRGAVRARRSIGDADGRAQSPLESRIRLICVDGGVPPERLQFPVYDEFGVLRALADLAWPSRGVLAEADGRAPHSTPEALLHDRRRQNLLLTRGFVVLRFTWADTRRPSYVVRTVREALEAGPRSA</sequence>
<dbReference type="SUPFAM" id="SSF52980">
    <property type="entry name" value="Restriction endonuclease-like"/>
    <property type="match status" value="1"/>
</dbReference>
<name>A0ABV5CQZ2_9ACTN</name>
<dbReference type="RefSeq" id="WP_375734578.1">
    <property type="nucleotide sequence ID" value="NZ_JBCGDC010000036.1"/>
</dbReference>
<accession>A0ABV5CQZ2</accession>
<organism evidence="1 2">
    <name type="scientific">Polymorphospora lycopeni</name>
    <dbReference type="NCBI Taxonomy" id="3140240"/>
    <lineage>
        <taxon>Bacteria</taxon>
        <taxon>Bacillati</taxon>
        <taxon>Actinomycetota</taxon>
        <taxon>Actinomycetes</taxon>
        <taxon>Micromonosporales</taxon>
        <taxon>Micromonosporaceae</taxon>
        <taxon>Polymorphospora</taxon>
    </lineage>
</organism>
<proteinExistence type="predicted"/>
<dbReference type="Gene3D" id="3.40.960.10">
    <property type="entry name" value="VSR Endonuclease"/>
    <property type="match status" value="1"/>
</dbReference>
<comment type="caution">
    <text evidence="1">The sequence shown here is derived from an EMBL/GenBank/DDBJ whole genome shotgun (WGS) entry which is preliminary data.</text>
</comment>
<keyword evidence="2" id="KW-1185">Reference proteome</keyword>
<evidence type="ECO:0000313" key="2">
    <source>
        <dbReference type="Proteomes" id="UP001582793"/>
    </source>
</evidence>
<protein>
    <recommendedName>
        <fullName evidence="3">DUF559 domain-containing protein</fullName>
    </recommendedName>
</protein>
<evidence type="ECO:0000313" key="1">
    <source>
        <dbReference type="EMBL" id="MFB6394419.1"/>
    </source>
</evidence>